<dbReference type="EMBL" id="CM044706">
    <property type="protein sequence ID" value="KAI5658938.1"/>
    <property type="molecule type" value="Genomic_DNA"/>
</dbReference>
<proteinExistence type="predicted"/>
<name>A0ACC0AG28_CATRO</name>
<accession>A0ACC0AG28</accession>
<keyword evidence="2" id="KW-1185">Reference proteome</keyword>
<gene>
    <name evidence="1" type="ORF">M9H77_27731</name>
</gene>
<protein>
    <submittedName>
        <fullName evidence="1">Uncharacterized protein</fullName>
    </submittedName>
</protein>
<organism evidence="1 2">
    <name type="scientific">Catharanthus roseus</name>
    <name type="common">Madagascar periwinkle</name>
    <name type="synonym">Vinca rosea</name>
    <dbReference type="NCBI Taxonomy" id="4058"/>
    <lineage>
        <taxon>Eukaryota</taxon>
        <taxon>Viridiplantae</taxon>
        <taxon>Streptophyta</taxon>
        <taxon>Embryophyta</taxon>
        <taxon>Tracheophyta</taxon>
        <taxon>Spermatophyta</taxon>
        <taxon>Magnoliopsida</taxon>
        <taxon>eudicotyledons</taxon>
        <taxon>Gunneridae</taxon>
        <taxon>Pentapetalae</taxon>
        <taxon>asterids</taxon>
        <taxon>lamiids</taxon>
        <taxon>Gentianales</taxon>
        <taxon>Apocynaceae</taxon>
        <taxon>Rauvolfioideae</taxon>
        <taxon>Vinceae</taxon>
        <taxon>Catharanthinae</taxon>
        <taxon>Catharanthus</taxon>
    </lineage>
</organism>
<evidence type="ECO:0000313" key="2">
    <source>
        <dbReference type="Proteomes" id="UP001060085"/>
    </source>
</evidence>
<sequence>MALQTYAYGHNRDLTFNLLQGNWSYDYDDHDDLPAAGTLIEKVSLENLEHHQKTTAEENPANDNYLIMAPHDHELDCINVVAEDFPVADAATSARSRRRRRSKIKRNQEEIENQRMTHIAVERNRRKQMNEYLSMLRGLMPDNYVLKGDQASIVGGAINYVKQLEQRLQFLCSITHHLNETNESAASSSSYNSPFSEFFIFPQYSTIGLIMNNNDQSFLGQNCYAAADIEVTMVESHANLKVRSRRRPKQLLKMVCGIQSLRLSILHLNVTSLHQLVLYSLCLKVEDDCTLNSVDEIAAAVNEILCRIQEEASLIIA</sequence>
<comment type="caution">
    <text evidence="1">The sequence shown here is derived from an EMBL/GenBank/DDBJ whole genome shotgun (WGS) entry which is preliminary data.</text>
</comment>
<reference evidence="2" key="1">
    <citation type="journal article" date="2023" name="Nat. Plants">
        <title>Single-cell RNA sequencing provides a high-resolution roadmap for understanding the multicellular compartmentation of specialized metabolism.</title>
        <authorList>
            <person name="Sun S."/>
            <person name="Shen X."/>
            <person name="Li Y."/>
            <person name="Li Y."/>
            <person name="Wang S."/>
            <person name="Li R."/>
            <person name="Zhang H."/>
            <person name="Shen G."/>
            <person name="Guo B."/>
            <person name="Wei J."/>
            <person name="Xu J."/>
            <person name="St-Pierre B."/>
            <person name="Chen S."/>
            <person name="Sun C."/>
        </authorList>
    </citation>
    <scope>NUCLEOTIDE SEQUENCE [LARGE SCALE GENOMIC DNA]</scope>
</reference>
<evidence type="ECO:0000313" key="1">
    <source>
        <dbReference type="EMBL" id="KAI5658938.1"/>
    </source>
</evidence>
<dbReference type="Proteomes" id="UP001060085">
    <property type="component" value="Linkage Group LG06"/>
</dbReference>